<dbReference type="Gene3D" id="1.10.1200.10">
    <property type="entry name" value="ACP-like"/>
    <property type="match status" value="1"/>
</dbReference>
<reference evidence="5" key="1">
    <citation type="submission" date="2019-11" db="EMBL/GenBank/DDBJ databases">
        <title>Genomic insights into an expanded diversity of filamentous marine cyanobacteria reveals the extraordinary biosynthetic potential of Moorea and Okeania.</title>
        <authorList>
            <person name="Ferreira Leao T."/>
            <person name="Wang M."/>
            <person name="Moss N."/>
            <person name="Da Silva R."/>
            <person name="Sanders J."/>
            <person name="Nurk S."/>
            <person name="Gurevich A."/>
            <person name="Humphrey G."/>
            <person name="Reher R."/>
            <person name="Zhu Q."/>
            <person name="Belda-Ferre P."/>
            <person name="Glukhov E."/>
            <person name="Rex R."/>
            <person name="Dorrestein P.C."/>
            <person name="Knight R."/>
            <person name="Pevzner P."/>
            <person name="Gerwick W.H."/>
            <person name="Gerwick L."/>
        </authorList>
    </citation>
    <scope>NUCLEOTIDE SEQUENCE</scope>
    <source>
        <strain evidence="5">SIO1C4</strain>
    </source>
</reference>
<evidence type="ECO:0000256" key="1">
    <source>
        <dbReference type="ARBA" id="ARBA00022450"/>
    </source>
</evidence>
<dbReference type="InterPro" id="IPR036736">
    <property type="entry name" value="ACP-like_sf"/>
</dbReference>
<sequence>CQGAIAAAGVSLEEIDFFAFNTPTAWYASVCTRALDINPERTINIYPRYANIGSVLPIANLYHAAQAGKISENDLVLVYTNGAAATAAAMVMRWGEVTLGKAPAPPISITEQDERIEQFGKGSISKEQSPATKSSSISREALFAAEPEKRQQMLEVYLLEWLVSSLQITLAEISLHHPLALLLDSLMAFELRRRIENDLGVLVPVERFFGENNIAKLTKLLLNQLALTNLVVSEPVVEVKEEEEREKISL</sequence>
<dbReference type="InterPro" id="IPR013747">
    <property type="entry name" value="ACP_syn_III_C"/>
</dbReference>
<name>A0A6B3NGK8_9CYAN</name>
<dbReference type="InterPro" id="IPR009081">
    <property type="entry name" value="PP-bd_ACP"/>
</dbReference>
<feature type="domain" description="Carrier" evidence="4">
    <location>
        <begin position="145"/>
        <end position="225"/>
    </location>
</feature>
<dbReference type="AlphaFoldDB" id="A0A6B3NGK8"/>
<evidence type="ECO:0000256" key="2">
    <source>
        <dbReference type="ARBA" id="ARBA00022553"/>
    </source>
</evidence>
<keyword evidence="2" id="KW-0597">Phosphoprotein</keyword>
<dbReference type="Pfam" id="PF00550">
    <property type="entry name" value="PP-binding"/>
    <property type="match status" value="1"/>
</dbReference>
<evidence type="ECO:0000256" key="3">
    <source>
        <dbReference type="ARBA" id="ARBA00022679"/>
    </source>
</evidence>
<gene>
    <name evidence="5" type="ORF">F6J89_33525</name>
</gene>
<dbReference type="SUPFAM" id="SSF53901">
    <property type="entry name" value="Thiolase-like"/>
    <property type="match status" value="1"/>
</dbReference>
<dbReference type="GO" id="GO:0031177">
    <property type="term" value="F:phosphopantetheine binding"/>
    <property type="evidence" value="ECO:0007669"/>
    <property type="project" value="InterPro"/>
</dbReference>
<dbReference type="SUPFAM" id="SSF47336">
    <property type="entry name" value="ACP-like"/>
    <property type="match status" value="1"/>
</dbReference>
<evidence type="ECO:0000313" key="5">
    <source>
        <dbReference type="EMBL" id="NER32386.1"/>
    </source>
</evidence>
<dbReference type="Gene3D" id="3.40.47.10">
    <property type="match status" value="1"/>
</dbReference>
<dbReference type="PROSITE" id="PS50075">
    <property type="entry name" value="CARRIER"/>
    <property type="match status" value="1"/>
</dbReference>
<keyword evidence="1" id="KW-0596">Phosphopantetheine</keyword>
<dbReference type="InterPro" id="IPR016039">
    <property type="entry name" value="Thiolase-like"/>
</dbReference>
<proteinExistence type="predicted"/>
<protein>
    <submittedName>
        <fullName evidence="5">3-oxoacyl-ACP synthase</fullName>
    </submittedName>
</protein>
<dbReference type="InterPro" id="IPR020806">
    <property type="entry name" value="PKS_PP-bd"/>
</dbReference>
<keyword evidence="3" id="KW-0808">Transferase</keyword>
<dbReference type="EMBL" id="JAAHFQ010001216">
    <property type="protein sequence ID" value="NER32386.1"/>
    <property type="molecule type" value="Genomic_DNA"/>
</dbReference>
<comment type="caution">
    <text evidence="5">The sequence shown here is derived from an EMBL/GenBank/DDBJ whole genome shotgun (WGS) entry which is preliminary data.</text>
</comment>
<feature type="non-terminal residue" evidence="5">
    <location>
        <position position="1"/>
    </location>
</feature>
<evidence type="ECO:0000259" key="4">
    <source>
        <dbReference type="PROSITE" id="PS50075"/>
    </source>
</evidence>
<dbReference type="GO" id="GO:0016746">
    <property type="term" value="F:acyltransferase activity"/>
    <property type="evidence" value="ECO:0007669"/>
    <property type="project" value="InterPro"/>
</dbReference>
<organism evidence="5">
    <name type="scientific">Symploca sp. SIO1C4</name>
    <dbReference type="NCBI Taxonomy" id="2607765"/>
    <lineage>
        <taxon>Bacteria</taxon>
        <taxon>Bacillati</taxon>
        <taxon>Cyanobacteriota</taxon>
        <taxon>Cyanophyceae</taxon>
        <taxon>Coleofasciculales</taxon>
        <taxon>Coleofasciculaceae</taxon>
        <taxon>Symploca</taxon>
    </lineage>
</organism>
<dbReference type="SMART" id="SM00823">
    <property type="entry name" value="PKS_PP"/>
    <property type="match status" value="1"/>
</dbReference>
<accession>A0A6B3NGK8</accession>
<dbReference type="Pfam" id="PF08541">
    <property type="entry name" value="ACP_syn_III_C"/>
    <property type="match status" value="1"/>
</dbReference>